<organism evidence="6 7">
    <name type="scientific">Mycolicibacterium frederiksbergense</name>
    <dbReference type="NCBI Taxonomy" id="117567"/>
    <lineage>
        <taxon>Bacteria</taxon>
        <taxon>Bacillati</taxon>
        <taxon>Actinomycetota</taxon>
        <taxon>Actinomycetes</taxon>
        <taxon>Mycobacteriales</taxon>
        <taxon>Mycobacteriaceae</taxon>
        <taxon>Mycolicibacterium</taxon>
    </lineage>
</organism>
<dbReference type="Gene3D" id="1.20.5.1930">
    <property type="match status" value="1"/>
</dbReference>
<keyword evidence="1" id="KW-0808">Transferase</keyword>
<dbReference type="Pfam" id="PF02518">
    <property type="entry name" value="HATPase_c"/>
    <property type="match status" value="1"/>
</dbReference>
<dbReference type="InterPro" id="IPR003018">
    <property type="entry name" value="GAF"/>
</dbReference>
<evidence type="ECO:0000256" key="1">
    <source>
        <dbReference type="ARBA" id="ARBA00022679"/>
    </source>
</evidence>
<evidence type="ECO:0000259" key="4">
    <source>
        <dbReference type="SMART" id="SM00065"/>
    </source>
</evidence>
<dbReference type="CDD" id="cd16917">
    <property type="entry name" value="HATPase_UhpB-NarQ-NarX-like"/>
    <property type="match status" value="1"/>
</dbReference>
<evidence type="ECO:0000256" key="2">
    <source>
        <dbReference type="ARBA" id="ARBA00022777"/>
    </source>
</evidence>
<feature type="domain" description="GAF" evidence="4">
    <location>
        <begin position="221"/>
        <end position="370"/>
    </location>
</feature>
<dbReference type="SMART" id="SM00065">
    <property type="entry name" value="GAF"/>
    <property type="match status" value="2"/>
</dbReference>
<dbReference type="PANTHER" id="PTHR24421">
    <property type="entry name" value="NITRATE/NITRITE SENSOR PROTEIN NARX-RELATED"/>
    <property type="match status" value="1"/>
</dbReference>
<keyword evidence="7" id="KW-1185">Reference proteome</keyword>
<dbReference type="PANTHER" id="PTHR24421:SF56">
    <property type="entry name" value="OXYGEN SENSOR HISTIDINE KINASE RESPONSE REGULATOR DOST"/>
    <property type="match status" value="1"/>
</dbReference>
<dbReference type="Pfam" id="PF07730">
    <property type="entry name" value="HisKA_3"/>
    <property type="match status" value="1"/>
</dbReference>
<evidence type="ECO:0000259" key="5">
    <source>
        <dbReference type="SMART" id="SM00387"/>
    </source>
</evidence>
<dbReference type="EMBL" id="JARXVE010000001">
    <property type="protein sequence ID" value="MDH6193989.1"/>
    <property type="molecule type" value="Genomic_DNA"/>
</dbReference>
<dbReference type="Pfam" id="PF13492">
    <property type="entry name" value="GAF_3"/>
    <property type="match status" value="1"/>
</dbReference>
<dbReference type="SUPFAM" id="SSF55781">
    <property type="entry name" value="GAF domain-like"/>
    <property type="match status" value="2"/>
</dbReference>
<sequence length="571" mass="60713">MGTDQSESILARLGARGLAVKMHEQLDELVAARDQMEMLLGVVTDIASDLDLQATLHRIVGAAMRLTGARYGAVGVRASDGGLSAFLHQGIGADLVAQMDGQLPAGKGLLGLVLDRTDPLRVDDLSGHIAAVGFPDHHPPMRAFLGVPIVIRGEVYGALYVTHDQPEHTFTEFDEAAAQALASAAAVAVDNARLYERVRAVAQWTNASREITTALLTGINSQLESLQLIAELTRELTDAEQAIVLVPSEPDKSADDNDTLTVFAAAGDHADDVIGQHVPIADSTSGRVFRSGTAINTETFLYPIAAFTDVGQRPVIVVPLRASDAVIGVLAIARGADQPSFDDHQLALMDDFAHHAALALTLARASEQARQLTVLADRERIARDLHDHVIQRLFLCGMELQGTIARTRSPAVIERLARTVDDLQSIVDEIRTAIFDLQSPAAAAMNFRQRIQAAVASLTDDANLATTLHMGGPMIVVDSELADHAEAVVIEAVSNALRHSGASRLTVDVTVSDQLTIDVVDDGCGIPADNQRHSGIANLCHRAQQTGGTCEITSPPGGGTHVHWAAPLRSQ</sequence>
<dbReference type="InterPro" id="IPR029016">
    <property type="entry name" value="GAF-like_dom_sf"/>
</dbReference>
<proteinExistence type="predicted"/>
<dbReference type="GO" id="GO:0016301">
    <property type="term" value="F:kinase activity"/>
    <property type="evidence" value="ECO:0007669"/>
    <property type="project" value="UniProtKB-KW"/>
</dbReference>
<comment type="caution">
    <text evidence="6">The sequence shown here is derived from an EMBL/GenBank/DDBJ whole genome shotgun (WGS) entry which is preliminary data.</text>
</comment>
<dbReference type="Proteomes" id="UP001160130">
    <property type="component" value="Unassembled WGS sequence"/>
</dbReference>
<name>A0ABT6KTD7_9MYCO</name>
<protein>
    <submittedName>
        <fullName evidence="6">Signal transduction histidine kinase</fullName>
    </submittedName>
</protein>
<dbReference type="InterPro" id="IPR003594">
    <property type="entry name" value="HATPase_dom"/>
</dbReference>
<dbReference type="SMART" id="SM00387">
    <property type="entry name" value="HATPase_c"/>
    <property type="match status" value="1"/>
</dbReference>
<gene>
    <name evidence="6" type="ORF">M2272_000610</name>
</gene>
<dbReference type="Gene3D" id="3.30.565.10">
    <property type="entry name" value="Histidine kinase-like ATPase, C-terminal domain"/>
    <property type="match status" value="1"/>
</dbReference>
<keyword evidence="2 6" id="KW-0418">Kinase</keyword>
<feature type="domain" description="GAF" evidence="4">
    <location>
        <begin position="51"/>
        <end position="199"/>
    </location>
</feature>
<dbReference type="SUPFAM" id="SSF55874">
    <property type="entry name" value="ATPase domain of HSP90 chaperone/DNA topoisomerase II/histidine kinase"/>
    <property type="match status" value="1"/>
</dbReference>
<reference evidence="6 7" key="1">
    <citation type="submission" date="2023-04" db="EMBL/GenBank/DDBJ databases">
        <title>Forest soil microbial communities from Buena Vista Peninsula, Colon Province, Panama.</title>
        <authorList>
            <person name="Bouskill N."/>
        </authorList>
    </citation>
    <scope>NUCLEOTIDE SEQUENCE [LARGE SCALE GENOMIC DNA]</scope>
    <source>
        <strain evidence="6 7">AC80</strain>
    </source>
</reference>
<dbReference type="Pfam" id="PF01590">
    <property type="entry name" value="GAF"/>
    <property type="match status" value="1"/>
</dbReference>
<accession>A0ABT6KTD7</accession>
<evidence type="ECO:0000313" key="6">
    <source>
        <dbReference type="EMBL" id="MDH6193989.1"/>
    </source>
</evidence>
<dbReference type="InterPro" id="IPR036890">
    <property type="entry name" value="HATPase_C_sf"/>
</dbReference>
<dbReference type="Gene3D" id="3.30.450.40">
    <property type="match status" value="2"/>
</dbReference>
<dbReference type="InterPro" id="IPR050482">
    <property type="entry name" value="Sensor_HK_TwoCompSys"/>
</dbReference>
<feature type="domain" description="Histidine kinase/HSP90-like ATPase" evidence="5">
    <location>
        <begin position="480"/>
        <end position="570"/>
    </location>
</feature>
<keyword evidence="3" id="KW-0902">Two-component regulatory system</keyword>
<dbReference type="InterPro" id="IPR011712">
    <property type="entry name" value="Sig_transdc_His_kin_sub3_dim/P"/>
</dbReference>
<evidence type="ECO:0000256" key="3">
    <source>
        <dbReference type="ARBA" id="ARBA00023012"/>
    </source>
</evidence>
<evidence type="ECO:0000313" key="7">
    <source>
        <dbReference type="Proteomes" id="UP001160130"/>
    </source>
</evidence>